<comment type="caution">
    <text evidence="1">The sequence shown here is derived from an EMBL/GenBank/DDBJ whole genome shotgun (WGS) entry which is preliminary data.</text>
</comment>
<dbReference type="AlphaFoldDB" id="A0AAV4JP62"/>
<accession>A0AAV4JP62</accession>
<evidence type="ECO:0000313" key="1">
    <source>
        <dbReference type="EMBL" id="GFS22752.1"/>
    </source>
</evidence>
<organism evidence="1 2">
    <name type="scientific">Elysia marginata</name>
    <dbReference type="NCBI Taxonomy" id="1093978"/>
    <lineage>
        <taxon>Eukaryota</taxon>
        <taxon>Metazoa</taxon>
        <taxon>Spiralia</taxon>
        <taxon>Lophotrochozoa</taxon>
        <taxon>Mollusca</taxon>
        <taxon>Gastropoda</taxon>
        <taxon>Heterobranchia</taxon>
        <taxon>Euthyneura</taxon>
        <taxon>Panpulmonata</taxon>
        <taxon>Sacoglossa</taxon>
        <taxon>Placobranchoidea</taxon>
        <taxon>Plakobranchidae</taxon>
        <taxon>Elysia</taxon>
    </lineage>
</organism>
<keyword evidence="2" id="KW-1185">Reference proteome</keyword>
<protein>
    <submittedName>
        <fullName evidence="1">Uncharacterized protein</fullName>
    </submittedName>
</protein>
<sequence>MAQGNKLVLKRFVVTEFLNAGGTSHVGYDVQRNMTSVDTAACVVDKTTRRTRRSNGEDLAVANRSARQTSSRRLTHHYDRCLKHC</sequence>
<gene>
    <name evidence="1" type="ORF">ElyMa_006959600</name>
</gene>
<proteinExistence type="predicted"/>
<dbReference type="EMBL" id="BMAT01013907">
    <property type="protein sequence ID" value="GFS22752.1"/>
    <property type="molecule type" value="Genomic_DNA"/>
</dbReference>
<name>A0AAV4JP62_9GAST</name>
<reference evidence="1 2" key="1">
    <citation type="journal article" date="2021" name="Elife">
        <title>Chloroplast acquisition without the gene transfer in kleptoplastic sea slugs, Plakobranchus ocellatus.</title>
        <authorList>
            <person name="Maeda T."/>
            <person name="Takahashi S."/>
            <person name="Yoshida T."/>
            <person name="Shimamura S."/>
            <person name="Takaki Y."/>
            <person name="Nagai Y."/>
            <person name="Toyoda A."/>
            <person name="Suzuki Y."/>
            <person name="Arimoto A."/>
            <person name="Ishii H."/>
            <person name="Satoh N."/>
            <person name="Nishiyama T."/>
            <person name="Hasebe M."/>
            <person name="Maruyama T."/>
            <person name="Minagawa J."/>
            <person name="Obokata J."/>
            <person name="Shigenobu S."/>
        </authorList>
    </citation>
    <scope>NUCLEOTIDE SEQUENCE [LARGE SCALE GENOMIC DNA]</scope>
</reference>
<evidence type="ECO:0000313" key="2">
    <source>
        <dbReference type="Proteomes" id="UP000762676"/>
    </source>
</evidence>
<dbReference type="Proteomes" id="UP000762676">
    <property type="component" value="Unassembled WGS sequence"/>
</dbReference>